<keyword evidence="2" id="KW-1185">Reference proteome</keyword>
<dbReference type="AlphaFoldDB" id="A0A7R8CJH1"/>
<dbReference type="Proteomes" id="UP000675881">
    <property type="component" value="Chromosome 14"/>
</dbReference>
<dbReference type="EMBL" id="HG994593">
    <property type="protein sequence ID" value="CAF2838693.1"/>
    <property type="molecule type" value="Genomic_DNA"/>
</dbReference>
<protein>
    <submittedName>
        <fullName evidence="1">(salmon louse) hypothetical protein</fullName>
    </submittedName>
</protein>
<sequence length="133" mass="14885">MHINISLINLKSRLCLREHLNKEESIIISSIPTATLSYIQRHLIKTSHAIIYISLAVVVYVAIVIWLVSSNFHSTLNSRTPSYVQREKYPTFIDGEDFEGEEAVLIVRDQGNGLTSCSSVLLVDELKEGAEAV</sequence>
<organism evidence="1 2">
    <name type="scientific">Lepeophtheirus salmonis</name>
    <name type="common">Salmon louse</name>
    <name type="synonym">Caligus salmonis</name>
    <dbReference type="NCBI Taxonomy" id="72036"/>
    <lineage>
        <taxon>Eukaryota</taxon>
        <taxon>Metazoa</taxon>
        <taxon>Ecdysozoa</taxon>
        <taxon>Arthropoda</taxon>
        <taxon>Crustacea</taxon>
        <taxon>Multicrustacea</taxon>
        <taxon>Hexanauplia</taxon>
        <taxon>Copepoda</taxon>
        <taxon>Siphonostomatoida</taxon>
        <taxon>Caligidae</taxon>
        <taxon>Lepeophtheirus</taxon>
    </lineage>
</organism>
<reference evidence="1" key="1">
    <citation type="submission" date="2021-02" db="EMBL/GenBank/DDBJ databases">
        <authorList>
            <person name="Bekaert M."/>
        </authorList>
    </citation>
    <scope>NUCLEOTIDE SEQUENCE</scope>
    <source>
        <strain evidence="1">IoA-00</strain>
    </source>
</reference>
<proteinExistence type="predicted"/>
<evidence type="ECO:0000313" key="2">
    <source>
        <dbReference type="Proteomes" id="UP000675881"/>
    </source>
</evidence>
<evidence type="ECO:0000313" key="1">
    <source>
        <dbReference type="EMBL" id="CAF2838693.1"/>
    </source>
</evidence>
<accession>A0A7R8CJH1</accession>
<name>A0A7R8CJH1_LEPSM</name>
<gene>
    <name evidence="1" type="ORF">LSAA_4594</name>
</gene>